<sequence>MCHKPRSAYDLVVAWDPAQATTSKTTFFRQMNAEPCRAASRRLGEPTEERHEAASADLRAFRRNVRPIWKTLMAAPLAANSSVMIGINQDRRTIPLYIVGLSN</sequence>
<proteinExistence type="predicted"/>
<evidence type="ECO:0000313" key="1">
    <source>
        <dbReference type="EMBL" id="KAK6984358.1"/>
    </source>
</evidence>
<reference evidence="1 2" key="1">
    <citation type="journal article" date="2024" name="J Genomics">
        <title>Draft genome sequencing and assembly of Favolaschia claudopus CIRM-BRFM 2984 isolated from oak limbs.</title>
        <authorList>
            <person name="Navarro D."/>
            <person name="Drula E."/>
            <person name="Chaduli D."/>
            <person name="Cazenave R."/>
            <person name="Ahrendt S."/>
            <person name="Wang J."/>
            <person name="Lipzen A."/>
            <person name="Daum C."/>
            <person name="Barry K."/>
            <person name="Grigoriev I.V."/>
            <person name="Favel A."/>
            <person name="Rosso M.N."/>
            <person name="Martin F."/>
        </authorList>
    </citation>
    <scope>NUCLEOTIDE SEQUENCE [LARGE SCALE GENOMIC DNA]</scope>
    <source>
        <strain evidence="1 2">CIRM-BRFM 2984</strain>
    </source>
</reference>
<dbReference type="Proteomes" id="UP001362999">
    <property type="component" value="Unassembled WGS sequence"/>
</dbReference>
<dbReference type="EMBL" id="JAWWNJ010000138">
    <property type="protein sequence ID" value="KAK6984358.1"/>
    <property type="molecule type" value="Genomic_DNA"/>
</dbReference>
<name>A0AAV9ZJI2_9AGAR</name>
<protein>
    <submittedName>
        <fullName evidence="1">Uncharacterized protein</fullName>
    </submittedName>
</protein>
<dbReference type="AlphaFoldDB" id="A0AAV9ZJI2"/>
<gene>
    <name evidence="1" type="ORF">R3P38DRAFT_2806554</name>
</gene>
<keyword evidence="2" id="KW-1185">Reference proteome</keyword>
<accession>A0AAV9ZJI2</accession>
<comment type="caution">
    <text evidence="1">The sequence shown here is derived from an EMBL/GenBank/DDBJ whole genome shotgun (WGS) entry which is preliminary data.</text>
</comment>
<evidence type="ECO:0000313" key="2">
    <source>
        <dbReference type="Proteomes" id="UP001362999"/>
    </source>
</evidence>
<organism evidence="1 2">
    <name type="scientific">Favolaschia claudopus</name>
    <dbReference type="NCBI Taxonomy" id="2862362"/>
    <lineage>
        <taxon>Eukaryota</taxon>
        <taxon>Fungi</taxon>
        <taxon>Dikarya</taxon>
        <taxon>Basidiomycota</taxon>
        <taxon>Agaricomycotina</taxon>
        <taxon>Agaricomycetes</taxon>
        <taxon>Agaricomycetidae</taxon>
        <taxon>Agaricales</taxon>
        <taxon>Marasmiineae</taxon>
        <taxon>Mycenaceae</taxon>
        <taxon>Favolaschia</taxon>
    </lineage>
</organism>